<comment type="similarity">
    <text evidence="9">Belongs to the SecE/SEC61-gamma family.</text>
</comment>
<name>A0A516IPZ0_9SPHN</name>
<proteinExistence type="inferred from homology"/>
<dbReference type="PANTHER" id="PTHR33910">
    <property type="entry name" value="PROTEIN TRANSLOCASE SUBUNIT SECE"/>
    <property type="match status" value="1"/>
</dbReference>
<keyword evidence="8 9" id="KW-0472">Membrane</keyword>
<keyword evidence="6 9" id="KW-1133">Transmembrane helix</keyword>
<organism evidence="10 11">
    <name type="scientific">Sphingomonas xanthus</name>
    <dbReference type="NCBI Taxonomy" id="2594473"/>
    <lineage>
        <taxon>Bacteria</taxon>
        <taxon>Pseudomonadati</taxon>
        <taxon>Pseudomonadota</taxon>
        <taxon>Alphaproteobacteria</taxon>
        <taxon>Sphingomonadales</taxon>
        <taxon>Sphingomonadaceae</taxon>
        <taxon>Sphingomonas</taxon>
    </lineage>
</organism>
<dbReference type="OrthoDB" id="9812738at2"/>
<evidence type="ECO:0000256" key="7">
    <source>
        <dbReference type="ARBA" id="ARBA00023010"/>
    </source>
</evidence>
<dbReference type="GO" id="GO:0008320">
    <property type="term" value="F:protein transmembrane transporter activity"/>
    <property type="evidence" value="ECO:0007669"/>
    <property type="project" value="UniProtKB-UniRule"/>
</dbReference>
<evidence type="ECO:0000256" key="6">
    <source>
        <dbReference type="ARBA" id="ARBA00022989"/>
    </source>
</evidence>
<keyword evidence="7 9" id="KW-0811">Translocation</keyword>
<dbReference type="AlphaFoldDB" id="A0A516IPZ0"/>
<dbReference type="PRINTS" id="PR01650">
    <property type="entry name" value="SECETRNLCASE"/>
</dbReference>
<keyword evidence="4 9" id="KW-0812">Transmembrane</keyword>
<keyword evidence="2 9" id="KW-0813">Transport</keyword>
<keyword evidence="3 9" id="KW-1003">Cell membrane</keyword>
<dbReference type="InterPro" id="IPR005807">
    <property type="entry name" value="SecE_bac"/>
</dbReference>
<keyword evidence="5 9" id="KW-0653">Protein transport</keyword>
<dbReference type="GO" id="GO:0006605">
    <property type="term" value="P:protein targeting"/>
    <property type="evidence" value="ECO:0007669"/>
    <property type="project" value="UniProtKB-UniRule"/>
</dbReference>
<dbReference type="GO" id="GO:0065002">
    <property type="term" value="P:intracellular protein transmembrane transport"/>
    <property type="evidence" value="ECO:0007669"/>
    <property type="project" value="UniProtKB-UniRule"/>
</dbReference>
<reference evidence="10 11" key="1">
    <citation type="submission" date="2019-07" db="EMBL/GenBank/DDBJ databases">
        <title>Sphingomonas AE3 Genome sequencing and assembly.</title>
        <authorList>
            <person name="Kim H."/>
        </authorList>
    </citation>
    <scope>NUCLEOTIDE SEQUENCE [LARGE SCALE GENOMIC DNA]</scope>
    <source>
        <strain evidence="10 11">AE3</strain>
    </source>
</reference>
<gene>
    <name evidence="9 10" type="primary">secE</name>
    <name evidence="10" type="ORF">FMM02_02810</name>
</gene>
<protein>
    <recommendedName>
        <fullName evidence="9">Protein translocase subunit SecE</fullName>
    </recommendedName>
</protein>
<evidence type="ECO:0000313" key="11">
    <source>
        <dbReference type="Proteomes" id="UP000321857"/>
    </source>
</evidence>
<comment type="subunit">
    <text evidence="9">Component of the Sec protein translocase complex. Heterotrimer consisting of SecY, SecE and SecG subunits. The heterotrimers can form oligomers, although 1 heterotrimer is thought to be able to translocate proteins. Interacts with the ribosome. Interacts with SecDF, and other proteins may be involved. Interacts with SecA.</text>
</comment>
<dbReference type="InterPro" id="IPR038379">
    <property type="entry name" value="SecE_sf"/>
</dbReference>
<dbReference type="Pfam" id="PF00584">
    <property type="entry name" value="SecE"/>
    <property type="match status" value="1"/>
</dbReference>
<dbReference type="InterPro" id="IPR001901">
    <property type="entry name" value="Translocase_SecE/Sec61-g"/>
</dbReference>
<dbReference type="GO" id="GO:0009306">
    <property type="term" value="P:protein secretion"/>
    <property type="evidence" value="ECO:0007669"/>
    <property type="project" value="UniProtKB-UniRule"/>
</dbReference>
<sequence length="114" mass="12579">MRSNRPARNAGLTSRDLLPTRGALIALHDRGPAGCPRTSFFYLLEDIDIVAKVNPGEFIRQVRAEGSKVVWPTMKETRTTAIMVLIMTTILAIFFFGVDSAFSAIVQWLLGLLG</sequence>
<dbReference type="EMBL" id="CP041659">
    <property type="protein sequence ID" value="QDP18983.1"/>
    <property type="molecule type" value="Genomic_DNA"/>
</dbReference>
<evidence type="ECO:0000256" key="5">
    <source>
        <dbReference type="ARBA" id="ARBA00022927"/>
    </source>
</evidence>
<dbReference type="HAMAP" id="MF_00422">
    <property type="entry name" value="SecE"/>
    <property type="match status" value="1"/>
</dbReference>
<accession>A0A516IPZ0</accession>
<evidence type="ECO:0000313" key="10">
    <source>
        <dbReference type="EMBL" id="QDP18983.1"/>
    </source>
</evidence>
<evidence type="ECO:0000256" key="9">
    <source>
        <dbReference type="HAMAP-Rule" id="MF_00422"/>
    </source>
</evidence>
<keyword evidence="11" id="KW-1185">Reference proteome</keyword>
<evidence type="ECO:0000256" key="1">
    <source>
        <dbReference type="ARBA" id="ARBA00004370"/>
    </source>
</evidence>
<dbReference type="KEGG" id="sxa:FMM02_02810"/>
<evidence type="ECO:0000256" key="2">
    <source>
        <dbReference type="ARBA" id="ARBA00022448"/>
    </source>
</evidence>
<dbReference type="Gene3D" id="1.20.5.1030">
    <property type="entry name" value="Preprotein translocase secy subunit"/>
    <property type="match status" value="1"/>
</dbReference>
<dbReference type="NCBIfam" id="TIGR00964">
    <property type="entry name" value="secE_bact"/>
    <property type="match status" value="1"/>
</dbReference>
<dbReference type="Proteomes" id="UP000321857">
    <property type="component" value="Chromosome"/>
</dbReference>
<comment type="function">
    <text evidence="9">Essential subunit of the Sec protein translocation channel SecYEG. Clamps together the 2 halves of SecY. May contact the channel plug during translocation.</text>
</comment>
<evidence type="ECO:0000256" key="4">
    <source>
        <dbReference type="ARBA" id="ARBA00022692"/>
    </source>
</evidence>
<dbReference type="PANTHER" id="PTHR33910:SF1">
    <property type="entry name" value="PROTEIN TRANSLOCASE SUBUNIT SECE"/>
    <property type="match status" value="1"/>
</dbReference>
<comment type="subcellular location">
    <subcellularLocation>
        <location evidence="9">Cell membrane</location>
        <topology evidence="9">Single-pass membrane protein</topology>
    </subcellularLocation>
    <subcellularLocation>
        <location evidence="1">Membrane</location>
    </subcellularLocation>
</comment>
<evidence type="ECO:0000256" key="8">
    <source>
        <dbReference type="ARBA" id="ARBA00023136"/>
    </source>
</evidence>
<dbReference type="GO" id="GO:0043952">
    <property type="term" value="P:protein transport by the Sec complex"/>
    <property type="evidence" value="ECO:0007669"/>
    <property type="project" value="UniProtKB-UniRule"/>
</dbReference>
<evidence type="ECO:0000256" key="3">
    <source>
        <dbReference type="ARBA" id="ARBA00022475"/>
    </source>
</evidence>
<dbReference type="GO" id="GO:0005886">
    <property type="term" value="C:plasma membrane"/>
    <property type="evidence" value="ECO:0007669"/>
    <property type="project" value="UniProtKB-SubCell"/>
</dbReference>
<feature type="transmembrane region" description="Helical" evidence="9">
    <location>
        <begin position="82"/>
        <end position="110"/>
    </location>
</feature>